<accession>A0A4Q7RXK7</accession>
<feature type="region of interest" description="Disordered" evidence="1">
    <location>
        <begin position="603"/>
        <end position="654"/>
    </location>
</feature>
<dbReference type="PANTHER" id="PTHR43767:SF1">
    <property type="entry name" value="NONRIBOSOMAL PEPTIDE SYNTHASE PES1 (EUROFUNG)-RELATED"/>
    <property type="match status" value="1"/>
</dbReference>
<organism evidence="4 5">
    <name type="scientific">Cupriavidus agavae</name>
    <dbReference type="NCBI Taxonomy" id="1001822"/>
    <lineage>
        <taxon>Bacteria</taxon>
        <taxon>Pseudomonadati</taxon>
        <taxon>Pseudomonadota</taxon>
        <taxon>Betaproteobacteria</taxon>
        <taxon>Burkholderiales</taxon>
        <taxon>Burkholderiaceae</taxon>
        <taxon>Cupriavidus</taxon>
    </lineage>
</organism>
<dbReference type="PROSITE" id="PS00455">
    <property type="entry name" value="AMP_BINDING"/>
    <property type="match status" value="1"/>
</dbReference>
<dbReference type="OrthoDB" id="9803968at2"/>
<dbReference type="SUPFAM" id="SSF56801">
    <property type="entry name" value="Acetyl-CoA synthetase-like"/>
    <property type="match status" value="1"/>
</dbReference>
<gene>
    <name evidence="4" type="ORF">EV147_3084</name>
</gene>
<dbReference type="InterPro" id="IPR045851">
    <property type="entry name" value="AMP-bd_C_sf"/>
</dbReference>
<comment type="caution">
    <text evidence="4">The sequence shown here is derived from an EMBL/GenBank/DDBJ whole genome shotgun (WGS) entry which is preliminary data.</text>
</comment>
<dbReference type="InterPro" id="IPR042099">
    <property type="entry name" value="ANL_N_sf"/>
</dbReference>
<dbReference type="InterPro" id="IPR025110">
    <property type="entry name" value="AMP-bd_C"/>
</dbReference>
<feature type="domain" description="AMP-dependent synthetase/ligase" evidence="2">
    <location>
        <begin position="50"/>
        <end position="443"/>
    </location>
</feature>
<dbReference type="Pfam" id="PF13193">
    <property type="entry name" value="AMP-binding_C"/>
    <property type="match status" value="1"/>
</dbReference>
<protein>
    <submittedName>
        <fullName evidence="4">Acyl-coenzyme A synthetase/AMP-(Fatty) acid ligase</fullName>
    </submittedName>
</protein>
<dbReference type="InterPro" id="IPR000873">
    <property type="entry name" value="AMP-dep_synth/lig_dom"/>
</dbReference>
<name>A0A4Q7RXK7_9BURK</name>
<dbReference type="CDD" id="cd04433">
    <property type="entry name" value="AFD_class_I"/>
    <property type="match status" value="1"/>
</dbReference>
<sequence length="654" mass="70086">MMTTITILSGAVALCALLLYLVHVAREIGIVSRLACLRHVSPPHVAILSRAARRTPDRILVELDAPLGWHAPAVGQTHAPCEWSARAIYDTVRLLAGVLKARGVAPNDRVAIYKANAFDIFLFSAASNWLGAVAAPINANLAPAIAGPYIGRLGATVLVTDREGLERLKAAGLELCNVPELIVVDAPERDVHAVPDGPRMAPLSALLGDAVAVGQQAPCGADDLAFIFHTSGTTGVPKGVMVAAGGLIDALRSVLKFNLVSPRDYVYFALPLNHQVSHLYLYAIMLLGVRTCLGSRLDARHALDTIESRRVTTFFGFPITYTKLLAAGAEARDLSSIRIWGTTADASHEVHQRAFVRHGSFFRRLGIPKDGAVFLDGLGSTEVGIAALLRIVTPWTRQFGRRVGRPTPGGPRVKVVDEAGSPAPTGQPGRLMIKGPAMFRGYWNAHDLLMKATHDGWWATGDMVMRVAGGEYVHLDREVDVIRGATGHAYTLLIEEFLLKHPDVMDVSVFGVTGPDGVAMPAAVVALHPGVSGTTGEQLRTAWNAVLGPTDKLAYVWIEAWSSFPIGATGKTLDACCGSASPRRRKATCRRIAWRRRRRDGIAGRRLHGISQPKPMASGPPGRGGRATGCARVRDGNPRLRHPRRNHAAGIGCG</sequence>
<proteinExistence type="predicted"/>
<feature type="domain" description="AMP-binding enzyme C-terminal" evidence="3">
    <location>
        <begin position="494"/>
        <end position="557"/>
    </location>
</feature>
<dbReference type="Gene3D" id="3.40.50.12780">
    <property type="entry name" value="N-terminal domain of ligase-like"/>
    <property type="match status" value="1"/>
</dbReference>
<evidence type="ECO:0000256" key="1">
    <source>
        <dbReference type="SAM" id="MobiDB-lite"/>
    </source>
</evidence>
<dbReference type="Pfam" id="PF00501">
    <property type="entry name" value="AMP-binding"/>
    <property type="match status" value="1"/>
</dbReference>
<evidence type="ECO:0000259" key="2">
    <source>
        <dbReference type="Pfam" id="PF00501"/>
    </source>
</evidence>
<reference evidence="4 5" key="1">
    <citation type="journal article" date="2015" name="Stand. Genomic Sci.">
        <title>Genomic Encyclopedia of Bacterial and Archaeal Type Strains, Phase III: the genomes of soil and plant-associated and newly described type strains.</title>
        <authorList>
            <person name="Whitman W.B."/>
            <person name="Woyke T."/>
            <person name="Klenk H.P."/>
            <person name="Zhou Y."/>
            <person name="Lilburn T.G."/>
            <person name="Beck B.J."/>
            <person name="De Vos P."/>
            <person name="Vandamme P."/>
            <person name="Eisen J.A."/>
            <person name="Garrity G."/>
            <person name="Hugenholtz P."/>
            <person name="Kyrpides N.C."/>
        </authorList>
    </citation>
    <scope>NUCLEOTIDE SEQUENCE [LARGE SCALE GENOMIC DNA]</scope>
    <source>
        <strain evidence="4 5">ASC-9842</strain>
    </source>
</reference>
<dbReference type="Proteomes" id="UP000291078">
    <property type="component" value="Unassembled WGS sequence"/>
</dbReference>
<dbReference type="EMBL" id="SGXM01000003">
    <property type="protein sequence ID" value="RZT38615.1"/>
    <property type="molecule type" value="Genomic_DNA"/>
</dbReference>
<dbReference type="InterPro" id="IPR020845">
    <property type="entry name" value="AMP-binding_CS"/>
</dbReference>
<evidence type="ECO:0000313" key="5">
    <source>
        <dbReference type="Proteomes" id="UP000291078"/>
    </source>
</evidence>
<dbReference type="Gene3D" id="3.30.300.30">
    <property type="match status" value="1"/>
</dbReference>
<keyword evidence="4" id="KW-0436">Ligase</keyword>
<dbReference type="PANTHER" id="PTHR43767">
    <property type="entry name" value="LONG-CHAIN-FATTY-ACID--COA LIGASE"/>
    <property type="match status" value="1"/>
</dbReference>
<evidence type="ECO:0000259" key="3">
    <source>
        <dbReference type="Pfam" id="PF13193"/>
    </source>
</evidence>
<dbReference type="GO" id="GO:0016878">
    <property type="term" value="F:acid-thiol ligase activity"/>
    <property type="evidence" value="ECO:0007669"/>
    <property type="project" value="UniProtKB-ARBA"/>
</dbReference>
<dbReference type="InterPro" id="IPR050237">
    <property type="entry name" value="ATP-dep_AMP-bd_enzyme"/>
</dbReference>
<keyword evidence="5" id="KW-1185">Reference proteome</keyword>
<evidence type="ECO:0000313" key="4">
    <source>
        <dbReference type="EMBL" id="RZT38615.1"/>
    </source>
</evidence>
<dbReference type="AlphaFoldDB" id="A0A4Q7RXK7"/>
<dbReference type="RefSeq" id="WP_130392061.1">
    <property type="nucleotide sequence ID" value="NZ_SGXM01000003.1"/>
</dbReference>